<organism evidence="2 3">
    <name type="scientific">Suillus luteus UH-Slu-Lm8-n1</name>
    <dbReference type="NCBI Taxonomy" id="930992"/>
    <lineage>
        <taxon>Eukaryota</taxon>
        <taxon>Fungi</taxon>
        <taxon>Dikarya</taxon>
        <taxon>Basidiomycota</taxon>
        <taxon>Agaricomycotina</taxon>
        <taxon>Agaricomycetes</taxon>
        <taxon>Agaricomycetidae</taxon>
        <taxon>Boletales</taxon>
        <taxon>Suillineae</taxon>
        <taxon>Suillaceae</taxon>
        <taxon>Suillus</taxon>
    </lineage>
</organism>
<dbReference type="HOGENOM" id="CLU_1378952_0_0_1"/>
<evidence type="ECO:0000313" key="3">
    <source>
        <dbReference type="Proteomes" id="UP000054485"/>
    </source>
</evidence>
<dbReference type="InParanoid" id="A0A0C9Z3D3"/>
<evidence type="ECO:0000256" key="1">
    <source>
        <dbReference type="SAM" id="MobiDB-lite"/>
    </source>
</evidence>
<accession>A0A0C9Z3D3</accession>
<name>A0A0C9Z3D3_9AGAM</name>
<evidence type="ECO:0000313" key="2">
    <source>
        <dbReference type="EMBL" id="KIK31925.1"/>
    </source>
</evidence>
<keyword evidence="3" id="KW-1185">Reference proteome</keyword>
<protein>
    <submittedName>
        <fullName evidence="2">Uncharacterized protein</fullName>
    </submittedName>
</protein>
<reference evidence="2 3" key="1">
    <citation type="submission" date="2014-04" db="EMBL/GenBank/DDBJ databases">
        <authorList>
            <consortium name="DOE Joint Genome Institute"/>
            <person name="Kuo A."/>
            <person name="Ruytinx J."/>
            <person name="Rineau F."/>
            <person name="Colpaert J."/>
            <person name="Kohler A."/>
            <person name="Nagy L.G."/>
            <person name="Floudas D."/>
            <person name="Copeland A."/>
            <person name="Barry K.W."/>
            <person name="Cichocki N."/>
            <person name="Veneault-Fourrey C."/>
            <person name="LaButti K."/>
            <person name="Lindquist E.A."/>
            <person name="Lipzen A."/>
            <person name="Lundell T."/>
            <person name="Morin E."/>
            <person name="Murat C."/>
            <person name="Sun H."/>
            <person name="Tunlid A."/>
            <person name="Henrissat B."/>
            <person name="Grigoriev I.V."/>
            <person name="Hibbett D.S."/>
            <person name="Martin F."/>
            <person name="Nordberg H.P."/>
            <person name="Cantor M.N."/>
            <person name="Hua S.X."/>
        </authorList>
    </citation>
    <scope>NUCLEOTIDE SEQUENCE [LARGE SCALE GENOMIC DNA]</scope>
    <source>
        <strain evidence="2 3">UH-Slu-Lm8-n1</strain>
    </source>
</reference>
<proteinExistence type="predicted"/>
<sequence>MCFYLIQNIFYDDTEDFLLNINDTLLAGPANAHVDRSQHCTTSAKRKFCHTIQFDNTSSIPQKQHKRRHLKAENNTQGRDEDNTQGKFGPYTRADADATVMVMPIHDPNPVDISSRKILDPSGELLWTRRYGVMELDESRGILFLPRARPRTASNYILETTSLYDYDTHSFHQSITDTPSQPPHAYRAIPTSPGTYIC</sequence>
<dbReference type="Proteomes" id="UP000054485">
    <property type="component" value="Unassembled WGS sequence"/>
</dbReference>
<gene>
    <name evidence="2" type="ORF">CY34DRAFT_19442</name>
</gene>
<dbReference type="AlphaFoldDB" id="A0A0C9Z3D3"/>
<feature type="region of interest" description="Disordered" evidence="1">
    <location>
        <begin position="60"/>
        <end position="91"/>
    </location>
</feature>
<dbReference type="OrthoDB" id="10638909at2759"/>
<reference evidence="3" key="2">
    <citation type="submission" date="2015-01" db="EMBL/GenBank/DDBJ databases">
        <title>Evolutionary Origins and Diversification of the Mycorrhizal Mutualists.</title>
        <authorList>
            <consortium name="DOE Joint Genome Institute"/>
            <consortium name="Mycorrhizal Genomics Consortium"/>
            <person name="Kohler A."/>
            <person name="Kuo A."/>
            <person name="Nagy L.G."/>
            <person name="Floudas D."/>
            <person name="Copeland A."/>
            <person name="Barry K.W."/>
            <person name="Cichocki N."/>
            <person name="Veneault-Fourrey C."/>
            <person name="LaButti K."/>
            <person name="Lindquist E.A."/>
            <person name="Lipzen A."/>
            <person name="Lundell T."/>
            <person name="Morin E."/>
            <person name="Murat C."/>
            <person name="Riley R."/>
            <person name="Ohm R."/>
            <person name="Sun H."/>
            <person name="Tunlid A."/>
            <person name="Henrissat B."/>
            <person name="Grigoriev I.V."/>
            <person name="Hibbett D.S."/>
            <person name="Martin F."/>
        </authorList>
    </citation>
    <scope>NUCLEOTIDE SEQUENCE [LARGE SCALE GENOMIC DNA]</scope>
    <source>
        <strain evidence="3">UH-Slu-Lm8-n1</strain>
    </source>
</reference>
<dbReference type="EMBL" id="KN836531">
    <property type="protein sequence ID" value="KIK31925.1"/>
    <property type="molecule type" value="Genomic_DNA"/>
</dbReference>